<evidence type="ECO:0000313" key="2">
    <source>
        <dbReference type="Proteomes" id="UP000287188"/>
    </source>
</evidence>
<dbReference type="RefSeq" id="WP_126548555.1">
    <property type="nucleotide sequence ID" value="NZ_BIFS01000001.1"/>
</dbReference>
<accession>A0A402AC95</accession>
<sequence>MPTIPIEFHSHGIKKQDFSSFQTLDLETVNKEAEQENIFCILTISLPKDSIDEFIFFMQLYSSLRKAGKLSYIVGISLEGPLLSSVGGTPERGSWVPTKQEWEKIARCGSLGLRYTVLSPDAMLPGSCLSHNLKPDHPDIAWIIEMLLQHNISPALGHFQKNDPNASVECIQTVLDVAKKLGNKPFSGRILTDHVFNDMPLNFRHAWRTTEDKKARNQQFKTLQIEEWTMENLDERLGNVPAILLQSAHAGLITLCINFDGAHVDLGVCRRVVELVGSQSIIAITDRTDTNSLGGERLWRKEGTNLWYQDDGIVAAGMSSMHLQMQNMLAIGLNEKEIWDMIAFVPERILGLWQDDLINSPPDRFSYVAKNGVFSLPVDISV</sequence>
<name>A0A402AC95_9CHLR</name>
<gene>
    <name evidence="1" type="ORF">KDK_05080</name>
</gene>
<keyword evidence="2" id="KW-1185">Reference proteome</keyword>
<protein>
    <recommendedName>
        <fullName evidence="3">N-acetylglucosamine-6-phosphate deacetylase</fullName>
    </recommendedName>
</protein>
<dbReference type="InterPro" id="IPR032466">
    <property type="entry name" value="Metal_Hydrolase"/>
</dbReference>
<proteinExistence type="predicted"/>
<dbReference type="SUPFAM" id="SSF51556">
    <property type="entry name" value="Metallo-dependent hydrolases"/>
    <property type="match status" value="1"/>
</dbReference>
<dbReference type="OrthoDB" id="2516244at2"/>
<comment type="caution">
    <text evidence="1">The sequence shown here is derived from an EMBL/GenBank/DDBJ whole genome shotgun (WGS) entry which is preliminary data.</text>
</comment>
<evidence type="ECO:0008006" key="3">
    <source>
        <dbReference type="Google" id="ProtNLM"/>
    </source>
</evidence>
<reference evidence="2" key="1">
    <citation type="submission" date="2018-12" db="EMBL/GenBank/DDBJ databases">
        <title>Tengunoibacter tsumagoiensis gen. nov., sp. nov., Dictyobacter kobayashii sp. nov., D. alpinus sp. nov., and D. joshuensis sp. nov. and description of Dictyobacteraceae fam. nov. within the order Ktedonobacterales isolated from Tengu-no-mugimeshi.</title>
        <authorList>
            <person name="Wang C.M."/>
            <person name="Zheng Y."/>
            <person name="Sakai Y."/>
            <person name="Toyoda A."/>
            <person name="Minakuchi Y."/>
            <person name="Abe K."/>
            <person name="Yokota A."/>
            <person name="Yabe S."/>
        </authorList>
    </citation>
    <scope>NUCLEOTIDE SEQUENCE [LARGE SCALE GENOMIC DNA]</scope>
    <source>
        <strain evidence="2">Uno11</strain>
    </source>
</reference>
<dbReference type="Proteomes" id="UP000287188">
    <property type="component" value="Unassembled WGS sequence"/>
</dbReference>
<evidence type="ECO:0000313" key="1">
    <source>
        <dbReference type="EMBL" id="GCE16708.1"/>
    </source>
</evidence>
<dbReference type="EMBL" id="BIFS01000001">
    <property type="protein sequence ID" value="GCE16708.1"/>
    <property type="molecule type" value="Genomic_DNA"/>
</dbReference>
<dbReference type="Gene3D" id="3.20.20.140">
    <property type="entry name" value="Metal-dependent hydrolases"/>
    <property type="match status" value="1"/>
</dbReference>
<dbReference type="AlphaFoldDB" id="A0A402AC95"/>
<organism evidence="1 2">
    <name type="scientific">Dictyobacter kobayashii</name>
    <dbReference type="NCBI Taxonomy" id="2014872"/>
    <lineage>
        <taxon>Bacteria</taxon>
        <taxon>Bacillati</taxon>
        <taxon>Chloroflexota</taxon>
        <taxon>Ktedonobacteria</taxon>
        <taxon>Ktedonobacterales</taxon>
        <taxon>Dictyobacteraceae</taxon>
        <taxon>Dictyobacter</taxon>
    </lineage>
</organism>